<dbReference type="EMBL" id="JAERQG010000001">
    <property type="protein sequence ID" value="MBL0764970.1"/>
    <property type="molecule type" value="Genomic_DNA"/>
</dbReference>
<dbReference type="PANTHER" id="PTHR46825">
    <property type="entry name" value="D-ALANYL-D-ALANINE-CARBOXYPEPTIDASE/ENDOPEPTIDASE AMPH"/>
    <property type="match status" value="1"/>
</dbReference>
<dbReference type="InterPro" id="IPR012338">
    <property type="entry name" value="Beta-lactam/transpept-like"/>
</dbReference>
<dbReference type="SUPFAM" id="SSF56601">
    <property type="entry name" value="beta-lactamase/transpeptidase-like"/>
    <property type="match status" value="1"/>
</dbReference>
<gene>
    <name evidence="2" type="ORF">JKP34_06885</name>
</gene>
<dbReference type="InterPro" id="IPR001466">
    <property type="entry name" value="Beta-lactam-related"/>
</dbReference>
<organism evidence="2 3">
    <name type="scientific">Marivirga atlantica</name>
    <dbReference type="NCBI Taxonomy" id="1548457"/>
    <lineage>
        <taxon>Bacteria</taxon>
        <taxon>Pseudomonadati</taxon>
        <taxon>Bacteroidota</taxon>
        <taxon>Cytophagia</taxon>
        <taxon>Cytophagales</taxon>
        <taxon>Marivirgaceae</taxon>
        <taxon>Marivirga</taxon>
    </lineage>
</organism>
<proteinExistence type="predicted"/>
<reference evidence="2" key="1">
    <citation type="submission" date="2021-01" db="EMBL/GenBank/DDBJ databases">
        <title>Marivirga sp. nov., isolated from intertidal surface sediments.</title>
        <authorList>
            <person name="Zhang M."/>
        </authorList>
    </citation>
    <scope>NUCLEOTIDE SEQUENCE</scope>
    <source>
        <strain evidence="2">SM1354</strain>
    </source>
</reference>
<dbReference type="RefSeq" id="WP_201919040.1">
    <property type="nucleotide sequence ID" value="NZ_JAERQG010000001.1"/>
</dbReference>
<comment type="caution">
    <text evidence="2">The sequence shown here is derived from an EMBL/GenBank/DDBJ whole genome shotgun (WGS) entry which is preliminary data.</text>
</comment>
<dbReference type="Pfam" id="PF00144">
    <property type="entry name" value="Beta-lactamase"/>
    <property type="match status" value="1"/>
</dbReference>
<dbReference type="InterPro" id="IPR050491">
    <property type="entry name" value="AmpC-like"/>
</dbReference>
<dbReference type="Gene3D" id="3.40.710.10">
    <property type="entry name" value="DD-peptidase/beta-lactamase superfamily"/>
    <property type="match status" value="1"/>
</dbReference>
<dbReference type="AlphaFoldDB" id="A0A937A9X7"/>
<evidence type="ECO:0000259" key="1">
    <source>
        <dbReference type="Pfam" id="PF00144"/>
    </source>
</evidence>
<evidence type="ECO:0000313" key="2">
    <source>
        <dbReference type="EMBL" id="MBL0764970.1"/>
    </source>
</evidence>
<feature type="domain" description="Beta-lactamase-related" evidence="1">
    <location>
        <begin position="26"/>
        <end position="353"/>
    </location>
</feature>
<protein>
    <submittedName>
        <fullName evidence="2">Beta-lactamase family protein</fullName>
    </submittedName>
</protein>
<accession>A0A937A9X7</accession>
<sequence length="467" mass="52640">MKEHLKYIGILIITLSISNLKAQESIDSLVGTYMSTNKIPGLSLAIIENDSVKTIKAYGLSSIQNDVKVDVNTTFELASLTKQFTAAAILKLQQDGKLNVDDYLHQYFPECPERWKAITIKQLLWHTSGLPGMFPHDNFTQKSFTGYSKMTAEQLDIMMQTNTVSKNLAIKSIITDSLDFKPGSAYNYSDVGYLLLGIVIDNITGSYKDYLMDIFDQNGLLNTYIVNQEKVVRNQARGYSLKDGEWINIMRTWDYEIPSHFGVFSNLSDLMKWYKVISGTDFLNETNQNFLFSKGTLNDKSKIAYGGGWEINDINGLKFISHTGVTGTILVNIPQKSTTVIILSNLGYNGNDMVNPWNLAYEIINKIGIETRINRSHVTSSGLKQIETDKAAIKKLTGKYLTTDNLEANIYIESGKPYFESQGSKNELSLLENGSWLVLGFDYEYILTLDENGQILESNYGRIFKKE</sequence>
<dbReference type="Proteomes" id="UP000642920">
    <property type="component" value="Unassembled WGS sequence"/>
</dbReference>
<evidence type="ECO:0000313" key="3">
    <source>
        <dbReference type="Proteomes" id="UP000642920"/>
    </source>
</evidence>
<dbReference type="PANTHER" id="PTHR46825:SF9">
    <property type="entry name" value="BETA-LACTAMASE-RELATED DOMAIN-CONTAINING PROTEIN"/>
    <property type="match status" value="1"/>
</dbReference>
<keyword evidence="3" id="KW-1185">Reference proteome</keyword>
<name>A0A937A9X7_9BACT</name>